<sequence>MWGRIIARRFSTTVARKSEINQHGIPGANLPFDIHNRYKLTALFTVFFTTAFSLPFVVVRHQILKK</sequence>
<comment type="caution">
    <text evidence="13">The sequence shown here is derived from an EMBL/GenBank/DDBJ whole genome shotgun (WGS) entry which is preliminary data.</text>
</comment>
<evidence type="ECO:0000256" key="6">
    <source>
        <dbReference type="ARBA" id="ARBA00022792"/>
    </source>
</evidence>
<evidence type="ECO:0000256" key="4">
    <source>
        <dbReference type="ARBA" id="ARBA00017004"/>
    </source>
</evidence>
<evidence type="ECO:0000256" key="7">
    <source>
        <dbReference type="ARBA" id="ARBA00022946"/>
    </source>
</evidence>
<keyword evidence="14" id="KW-1185">Reference proteome</keyword>
<dbReference type="Proteomes" id="UP001634394">
    <property type="component" value="Unassembled WGS sequence"/>
</dbReference>
<keyword evidence="5 12" id="KW-0812">Transmembrane</keyword>
<keyword evidence="10 12" id="KW-0472">Membrane</keyword>
<evidence type="ECO:0000313" key="13">
    <source>
        <dbReference type="EMBL" id="KAL3886404.1"/>
    </source>
</evidence>
<keyword evidence="8 12" id="KW-1133">Transmembrane helix</keyword>
<comment type="subcellular location">
    <subcellularLocation>
        <location evidence="1">Mitochondrion inner membrane</location>
        <topology evidence="1">Single-pass membrane protein</topology>
    </subcellularLocation>
</comment>
<name>A0ABD3XJG4_SINWO</name>
<dbReference type="GO" id="GO:0045277">
    <property type="term" value="C:respiratory chain complex IV"/>
    <property type="evidence" value="ECO:0007669"/>
    <property type="project" value="UniProtKB-ARBA"/>
</dbReference>
<dbReference type="InterPro" id="IPR004202">
    <property type="entry name" value="COX7C/Cox8"/>
</dbReference>
<feature type="transmembrane region" description="Helical" evidence="12">
    <location>
        <begin position="40"/>
        <end position="59"/>
    </location>
</feature>
<dbReference type="InterPro" id="IPR036636">
    <property type="entry name" value="COX7C/Cox8_sf"/>
</dbReference>
<evidence type="ECO:0000256" key="11">
    <source>
        <dbReference type="ARBA" id="ARBA00031140"/>
    </source>
</evidence>
<evidence type="ECO:0000313" key="14">
    <source>
        <dbReference type="Proteomes" id="UP001634394"/>
    </source>
</evidence>
<comment type="pathway">
    <text evidence="2">Energy metabolism; oxidative phosphorylation.</text>
</comment>
<accession>A0ABD3XJG4</accession>
<evidence type="ECO:0000256" key="2">
    <source>
        <dbReference type="ARBA" id="ARBA00004673"/>
    </source>
</evidence>
<dbReference type="EMBL" id="JBJQND010000002">
    <property type="protein sequence ID" value="KAL3886404.1"/>
    <property type="molecule type" value="Genomic_DNA"/>
</dbReference>
<dbReference type="PANTHER" id="PTHR13313:SF0">
    <property type="entry name" value="CYTOCHROME C OXIDASE SUBUNIT 7C, MITOCHONDRIAL"/>
    <property type="match status" value="1"/>
</dbReference>
<evidence type="ECO:0000256" key="12">
    <source>
        <dbReference type="SAM" id="Phobius"/>
    </source>
</evidence>
<proteinExistence type="inferred from homology"/>
<dbReference type="CDD" id="cd00929">
    <property type="entry name" value="Cyt_c_Oxidase_VIIc"/>
    <property type="match status" value="1"/>
</dbReference>
<evidence type="ECO:0000256" key="10">
    <source>
        <dbReference type="ARBA" id="ARBA00023136"/>
    </source>
</evidence>
<evidence type="ECO:0000256" key="8">
    <source>
        <dbReference type="ARBA" id="ARBA00022989"/>
    </source>
</evidence>
<evidence type="ECO:0000256" key="5">
    <source>
        <dbReference type="ARBA" id="ARBA00022692"/>
    </source>
</evidence>
<dbReference type="AlphaFoldDB" id="A0ABD3XJG4"/>
<evidence type="ECO:0000256" key="1">
    <source>
        <dbReference type="ARBA" id="ARBA00004434"/>
    </source>
</evidence>
<dbReference type="Pfam" id="PF02935">
    <property type="entry name" value="COX7C"/>
    <property type="match status" value="1"/>
</dbReference>
<dbReference type="FunFam" id="4.10.49.10:FF:000001">
    <property type="entry name" value="Cytochrome c oxidase subunit 7C"/>
    <property type="match status" value="1"/>
</dbReference>
<evidence type="ECO:0000256" key="3">
    <source>
        <dbReference type="ARBA" id="ARBA00010514"/>
    </source>
</evidence>
<reference evidence="13 14" key="1">
    <citation type="submission" date="2024-11" db="EMBL/GenBank/DDBJ databases">
        <title>Chromosome-level genome assembly of the freshwater bivalve Anodonta woodiana.</title>
        <authorList>
            <person name="Chen X."/>
        </authorList>
    </citation>
    <scope>NUCLEOTIDE SEQUENCE [LARGE SCALE GENOMIC DNA]</scope>
    <source>
        <strain evidence="13">MN2024</strain>
        <tissue evidence="13">Gills</tissue>
    </source>
</reference>
<dbReference type="Gene3D" id="4.10.49.10">
    <property type="entry name" value="Cytochrome c oxidase subunit VIIc"/>
    <property type="match status" value="1"/>
</dbReference>
<protein>
    <recommendedName>
        <fullName evidence="4">Cytochrome c oxidase subunit 7C, mitochondrial</fullName>
    </recommendedName>
    <alternativeName>
        <fullName evidence="11">Cytochrome c oxidase polypeptide VIIc</fullName>
    </alternativeName>
</protein>
<keyword evidence="6" id="KW-0999">Mitochondrion inner membrane</keyword>
<gene>
    <name evidence="13" type="ORF">ACJMK2_026402</name>
</gene>
<dbReference type="SUPFAM" id="SSF81427">
    <property type="entry name" value="Mitochondrial cytochrome c oxidase subunit VIIc (aka VIIIa)"/>
    <property type="match status" value="1"/>
</dbReference>
<dbReference type="GO" id="GO:0005743">
    <property type="term" value="C:mitochondrial inner membrane"/>
    <property type="evidence" value="ECO:0007669"/>
    <property type="project" value="UniProtKB-SubCell"/>
</dbReference>
<evidence type="ECO:0000256" key="9">
    <source>
        <dbReference type="ARBA" id="ARBA00023128"/>
    </source>
</evidence>
<comment type="similarity">
    <text evidence="3">Belongs to the cytochrome c oxidase VIIc family.</text>
</comment>
<keyword evidence="9" id="KW-0496">Mitochondrion</keyword>
<organism evidence="13 14">
    <name type="scientific">Sinanodonta woodiana</name>
    <name type="common">Chinese pond mussel</name>
    <name type="synonym">Anodonta woodiana</name>
    <dbReference type="NCBI Taxonomy" id="1069815"/>
    <lineage>
        <taxon>Eukaryota</taxon>
        <taxon>Metazoa</taxon>
        <taxon>Spiralia</taxon>
        <taxon>Lophotrochozoa</taxon>
        <taxon>Mollusca</taxon>
        <taxon>Bivalvia</taxon>
        <taxon>Autobranchia</taxon>
        <taxon>Heteroconchia</taxon>
        <taxon>Palaeoheterodonta</taxon>
        <taxon>Unionida</taxon>
        <taxon>Unionoidea</taxon>
        <taxon>Unionidae</taxon>
        <taxon>Unioninae</taxon>
        <taxon>Sinanodonta</taxon>
    </lineage>
</organism>
<keyword evidence="7" id="KW-0809">Transit peptide</keyword>
<dbReference type="PANTHER" id="PTHR13313">
    <property type="entry name" value="CYTOCHROME C OXIDASE SUBUNIT VIIC"/>
    <property type="match status" value="1"/>
</dbReference>